<dbReference type="RefSeq" id="WP_178934129.1">
    <property type="nucleotide sequence ID" value="NZ_JACBAZ010000009.1"/>
</dbReference>
<reference evidence="3 4" key="1">
    <citation type="submission" date="2020-07" db="EMBL/GenBank/DDBJ databases">
        <title>Roseicoccus Jingziensis gen. nov., sp. nov., isolated from coastal seawater.</title>
        <authorList>
            <person name="Feng X."/>
        </authorList>
    </citation>
    <scope>NUCLEOTIDE SEQUENCE [LARGE SCALE GENOMIC DNA]</scope>
    <source>
        <strain evidence="3 4">N1E253</strain>
    </source>
</reference>
<dbReference type="EMBL" id="JACBAZ010000009">
    <property type="protein sequence ID" value="NWK57296.1"/>
    <property type="molecule type" value="Genomic_DNA"/>
</dbReference>
<evidence type="ECO:0000313" key="3">
    <source>
        <dbReference type="EMBL" id="NWK57296.1"/>
    </source>
</evidence>
<organism evidence="3 4">
    <name type="scientific">Oceaniferula marina</name>
    <dbReference type="NCBI Taxonomy" id="2748318"/>
    <lineage>
        <taxon>Bacteria</taxon>
        <taxon>Pseudomonadati</taxon>
        <taxon>Verrucomicrobiota</taxon>
        <taxon>Verrucomicrobiia</taxon>
        <taxon>Verrucomicrobiales</taxon>
        <taxon>Verrucomicrobiaceae</taxon>
        <taxon>Oceaniferula</taxon>
    </lineage>
</organism>
<dbReference type="GO" id="GO:0005975">
    <property type="term" value="P:carbohydrate metabolic process"/>
    <property type="evidence" value="ECO:0007669"/>
    <property type="project" value="InterPro"/>
</dbReference>
<dbReference type="InterPro" id="IPR008928">
    <property type="entry name" value="6-hairpin_glycosidase_sf"/>
</dbReference>
<proteinExistence type="predicted"/>
<name>A0A851GIX9_9BACT</name>
<keyword evidence="1" id="KW-0732">Signal</keyword>
<sequence length="989" mass="111325">MRIPQTLLVSAFTVSTLSVALADGVMVSPEIDNPSKPWCYFGKPTSVIGVPFMPDAIQVTYDGSIYTKSAEYSIVYGDQSKPVMQREKSFLNGWIPIIRYSWKEDSLTYEAEAFTAIPSNETQRHNTTQWMQIKVTNTGSAKQPSRIGVGIRSKADKYRLGPAVPVSNATFKIENNTIYRNGKVLAVHASGCQFDAVDGTPYSAPFQGITHHMTPATLSCIAWKQKVLQPGQSETHTLSFPRVPVAETASTVISEKEYNAARSQAITWWETTVGTNSRITLPEKRLEHAHRAGVVHSMLGTRERKGKKFQSDGIPYPNLFLIAATEYQDVYDSFGLTDIYRPNFKEYARLQLENGLFLDTNLSHGKILLSSHGQVLSAISRHILVTRDKEFGEKIFPMIEKAMDMIITSTQKEPNGLLPPSTPYDAEMIKGYYTSHNLLGLLGVRSAIRVATMLEKEAKANEWRSFHTSYEKNVTKAIQASAWKDGYIPTGLYSFITGPESRKGFAEYRTDQDWDNNLLAWPTEVLDADDPRVVATCDNIRKLRYREGIQTYRNGQHLHQYITTNQVCQYLVANEQKKALEDIYHILLHSGSNGASFENLIQPWGNRTPSGGCPPPHAWGTIRTSQIIRSLLYMPIGGRAGIDPEDRDLLLFSATSPSWNHPGNRVAIANGITEFGNINASMTLNGTGADYTFDNHFHANATPRSLRIPIPWFVQLLSHQSDAEKIRIHDGVIYLSPDATELSLTWKEKPKVHDTTFQDLLTRYRMEIPYIWKTTRNNAPQNPEGFLTEEERQTKPQPLSFATVKSAYQHEYQRRYQQYLKGGGKPWPIEAPSTKPTPKALPQKNNSELPLFSLTTGKKVTASSNTLKNHPPSNAVDGKATRSSYWAADGGPRNDPAWVQIDLGKTEAVTRVHIRPYYGNSRIYKYYVEHSPDGKHWDKFIDHTKKAAPTTLEGNDYRFQPTDMRYIRVTVTHCSINTGRALLEISAYK</sequence>
<dbReference type="Gene3D" id="1.50.10.10">
    <property type="match status" value="1"/>
</dbReference>
<dbReference type="PROSITE" id="PS50022">
    <property type="entry name" value="FA58C_3"/>
    <property type="match status" value="1"/>
</dbReference>
<dbReference type="Gene3D" id="2.60.120.260">
    <property type="entry name" value="Galactose-binding domain-like"/>
    <property type="match status" value="1"/>
</dbReference>
<dbReference type="InterPro" id="IPR000421">
    <property type="entry name" value="FA58C"/>
</dbReference>
<dbReference type="Proteomes" id="UP000557872">
    <property type="component" value="Unassembled WGS sequence"/>
</dbReference>
<dbReference type="SUPFAM" id="SSF49785">
    <property type="entry name" value="Galactose-binding domain-like"/>
    <property type="match status" value="1"/>
</dbReference>
<feature type="chain" id="PRO_5032735765" evidence="1">
    <location>
        <begin position="23"/>
        <end position="989"/>
    </location>
</feature>
<feature type="domain" description="F5/8 type C" evidence="2">
    <location>
        <begin position="847"/>
        <end position="989"/>
    </location>
</feature>
<gene>
    <name evidence="3" type="ORF">HW115_16865</name>
</gene>
<evidence type="ECO:0000256" key="1">
    <source>
        <dbReference type="SAM" id="SignalP"/>
    </source>
</evidence>
<accession>A0A851GIX9</accession>
<evidence type="ECO:0000313" key="4">
    <source>
        <dbReference type="Proteomes" id="UP000557872"/>
    </source>
</evidence>
<dbReference type="SUPFAM" id="SSF48208">
    <property type="entry name" value="Six-hairpin glycosidases"/>
    <property type="match status" value="1"/>
</dbReference>
<feature type="signal peptide" evidence="1">
    <location>
        <begin position="1"/>
        <end position="22"/>
    </location>
</feature>
<dbReference type="AlphaFoldDB" id="A0A851GIX9"/>
<dbReference type="InterPro" id="IPR008979">
    <property type="entry name" value="Galactose-bd-like_sf"/>
</dbReference>
<dbReference type="InterPro" id="IPR012341">
    <property type="entry name" value="6hp_glycosidase-like_sf"/>
</dbReference>
<dbReference type="Pfam" id="PF00754">
    <property type="entry name" value="F5_F8_type_C"/>
    <property type="match status" value="1"/>
</dbReference>
<comment type="caution">
    <text evidence="3">The sequence shown here is derived from an EMBL/GenBank/DDBJ whole genome shotgun (WGS) entry which is preliminary data.</text>
</comment>
<keyword evidence="4" id="KW-1185">Reference proteome</keyword>
<evidence type="ECO:0000259" key="2">
    <source>
        <dbReference type="PROSITE" id="PS50022"/>
    </source>
</evidence>
<protein>
    <submittedName>
        <fullName evidence="3">Discoidin domain-containing protein</fullName>
    </submittedName>
</protein>